<name>A0A411HIE8_9GAMM</name>
<dbReference type="AlphaFoldDB" id="A0A411HIE8"/>
<keyword evidence="2" id="KW-1185">Reference proteome</keyword>
<dbReference type="EMBL" id="CP035704">
    <property type="protein sequence ID" value="QBB70194.1"/>
    <property type="molecule type" value="Genomic_DNA"/>
</dbReference>
<proteinExistence type="predicted"/>
<dbReference type="RefSeq" id="WP_129832453.1">
    <property type="nucleotide sequence ID" value="NZ_CP035704.1"/>
</dbReference>
<dbReference type="GO" id="GO:0019646">
    <property type="term" value="P:aerobic electron transport chain"/>
    <property type="evidence" value="ECO:0007669"/>
    <property type="project" value="InterPro"/>
</dbReference>
<evidence type="ECO:0000313" key="2">
    <source>
        <dbReference type="Proteomes" id="UP000291562"/>
    </source>
</evidence>
<dbReference type="KEGG" id="xbc:ELE36_07355"/>
<protein>
    <submittedName>
        <fullName evidence="1">Uncharacterized protein</fullName>
    </submittedName>
</protein>
<reference evidence="1 2" key="1">
    <citation type="submission" date="2019-01" db="EMBL/GenBank/DDBJ databases">
        <title>Pseudolysobacter antarctica gen. nov., sp. nov., isolated from Fildes Peninsula, Antarctica.</title>
        <authorList>
            <person name="Wei Z."/>
            <person name="Peng F."/>
        </authorList>
    </citation>
    <scope>NUCLEOTIDE SEQUENCE [LARGE SCALE GENOMIC DNA]</scope>
    <source>
        <strain evidence="1 2">AQ6-296</strain>
    </source>
</reference>
<sequence length="77" mass="8854">MTTETDVADAIIDRIRITADVKEKVVIAGLIRTPFKSPGGEQSCSTCIYFHPRHEHCGLPELDFPVDPDWWCRLWRL</sequence>
<gene>
    <name evidence="1" type="ORF">ELE36_07355</name>
</gene>
<dbReference type="InterPro" id="IPR036369">
    <property type="entry name" value="HIPIP_sf"/>
</dbReference>
<evidence type="ECO:0000313" key="1">
    <source>
        <dbReference type="EMBL" id="QBB70194.1"/>
    </source>
</evidence>
<dbReference type="SUPFAM" id="SSF57652">
    <property type="entry name" value="HIPIP (high potential iron protein)"/>
    <property type="match status" value="1"/>
</dbReference>
<dbReference type="Proteomes" id="UP000291562">
    <property type="component" value="Chromosome"/>
</dbReference>
<dbReference type="GO" id="GO:0009055">
    <property type="term" value="F:electron transfer activity"/>
    <property type="evidence" value="ECO:0007669"/>
    <property type="project" value="InterPro"/>
</dbReference>
<dbReference type="OrthoDB" id="5298540at2"/>
<accession>A0A411HIE8</accession>
<organism evidence="1 2">
    <name type="scientific">Pseudolysobacter antarcticus</name>
    <dbReference type="NCBI Taxonomy" id="2511995"/>
    <lineage>
        <taxon>Bacteria</taxon>
        <taxon>Pseudomonadati</taxon>
        <taxon>Pseudomonadota</taxon>
        <taxon>Gammaproteobacteria</taxon>
        <taxon>Lysobacterales</taxon>
        <taxon>Rhodanobacteraceae</taxon>
        <taxon>Pseudolysobacter</taxon>
    </lineage>
</organism>